<dbReference type="Proteomes" id="UP000011014">
    <property type="component" value="Unassembled WGS sequence"/>
</dbReference>
<dbReference type="AlphaFoldDB" id="E4YFP3"/>
<dbReference type="Gene3D" id="3.40.50.1010">
    <property type="entry name" value="5'-nuclease"/>
    <property type="match status" value="1"/>
</dbReference>
<keyword evidence="1" id="KW-0234">DNA repair</keyword>
<comment type="cofactor">
    <cofactor evidence="1">
        <name>Mg(2+)</name>
        <dbReference type="ChEBI" id="CHEBI:18420"/>
    </cofactor>
    <text evidence="1">Binds 2 magnesium ions per subunit. They probably participate in the reaction catalyzed by the enzyme. May bind an additional third magnesium ion after substrate binding.</text>
</comment>
<evidence type="ECO:0000256" key="1">
    <source>
        <dbReference type="RuleBase" id="RU910737"/>
    </source>
</evidence>
<dbReference type="PRINTS" id="PR00853">
    <property type="entry name" value="XPGRADSUPER"/>
</dbReference>
<evidence type="ECO:0000259" key="2">
    <source>
        <dbReference type="SMART" id="SM00484"/>
    </source>
</evidence>
<dbReference type="GO" id="GO:0035312">
    <property type="term" value="F:5'-3' DNA exonuclease activity"/>
    <property type="evidence" value="ECO:0007669"/>
    <property type="project" value="UniProtKB-UniRule"/>
</dbReference>
<keyword evidence="1" id="KW-0227">DNA damage</keyword>
<comment type="subcellular location">
    <subcellularLocation>
        <location evidence="1">Nucleus</location>
    </subcellularLocation>
</comment>
<keyword evidence="1" id="KW-0479">Metal-binding</keyword>
<dbReference type="Pfam" id="PF10158">
    <property type="entry name" value="LOH1CR12"/>
    <property type="match status" value="1"/>
</dbReference>
<dbReference type="Pfam" id="PF00867">
    <property type="entry name" value="XPG_I"/>
    <property type="match status" value="1"/>
</dbReference>
<keyword evidence="1" id="KW-0269">Exonuclease</keyword>
<keyword evidence="1" id="KW-0378">Hydrolase</keyword>
<dbReference type="InterPro" id="IPR018780">
    <property type="entry name" value="TBORCS5"/>
</dbReference>
<keyword evidence="1" id="KW-0267">Excision nuclease</keyword>
<keyword evidence="1" id="KW-0540">Nuclease</keyword>
<dbReference type="GO" id="GO:0032418">
    <property type="term" value="P:lysosome localization"/>
    <property type="evidence" value="ECO:0007669"/>
    <property type="project" value="InterPro"/>
</dbReference>
<dbReference type="InterPro" id="IPR006084">
    <property type="entry name" value="XPG/Rad2"/>
</dbReference>
<dbReference type="GO" id="GO:0005634">
    <property type="term" value="C:nucleus"/>
    <property type="evidence" value="ECO:0007669"/>
    <property type="project" value="UniProtKB-SubCell"/>
</dbReference>
<dbReference type="GO" id="GO:0046872">
    <property type="term" value="F:metal ion binding"/>
    <property type="evidence" value="ECO:0007669"/>
    <property type="project" value="UniProtKB-UniRule"/>
</dbReference>
<gene>
    <name evidence="4" type="ORF">GSOID_T00024335001</name>
</gene>
<organism evidence="4">
    <name type="scientific">Oikopleura dioica</name>
    <name type="common">Tunicate</name>
    <dbReference type="NCBI Taxonomy" id="34765"/>
    <lineage>
        <taxon>Eukaryota</taxon>
        <taxon>Metazoa</taxon>
        <taxon>Chordata</taxon>
        <taxon>Tunicata</taxon>
        <taxon>Appendicularia</taxon>
        <taxon>Copelata</taxon>
        <taxon>Oikopleuridae</taxon>
        <taxon>Oikopleura</taxon>
    </lineage>
</organism>
<dbReference type="SMART" id="SM00485">
    <property type="entry name" value="XPGN"/>
    <property type="match status" value="1"/>
</dbReference>
<keyword evidence="1" id="KW-0539">Nucleus</keyword>
<dbReference type="InterPro" id="IPR006085">
    <property type="entry name" value="XPG_DNA_repair_N"/>
</dbReference>
<dbReference type="SMART" id="SM00484">
    <property type="entry name" value="XPGI"/>
    <property type="match status" value="1"/>
</dbReference>
<keyword evidence="1" id="KW-0460">Magnesium</keyword>
<dbReference type="InterPro" id="IPR029060">
    <property type="entry name" value="PIN-like_dom_sf"/>
</dbReference>
<comment type="function">
    <text evidence="1">5'-&gt;3' double-stranded DNA exonuclease which may also possess a cryptic 3'-&gt;5' double-stranded DNA exonuclease activity. Functions in DNA mismatch repair.</text>
</comment>
<dbReference type="Pfam" id="PF00752">
    <property type="entry name" value="XPG_N"/>
    <property type="match status" value="1"/>
</dbReference>
<dbReference type="PANTHER" id="PTHR11081">
    <property type="entry name" value="FLAP ENDONUCLEASE FAMILY MEMBER"/>
    <property type="match status" value="1"/>
</dbReference>
<comment type="similarity">
    <text evidence="1">Belongs to the XPG/RAD2 endonuclease family. EXO1 subfamily.</text>
</comment>
<dbReference type="PANTHER" id="PTHR11081:SF8">
    <property type="entry name" value="EXONUCLEASE 1"/>
    <property type="match status" value="1"/>
</dbReference>
<feature type="domain" description="XPG N-terminal" evidence="3">
    <location>
        <begin position="1"/>
        <end position="102"/>
    </location>
</feature>
<dbReference type="InterPro" id="IPR006086">
    <property type="entry name" value="XPG-I_dom"/>
</dbReference>
<dbReference type="GO" id="GO:0006298">
    <property type="term" value="P:mismatch repair"/>
    <property type="evidence" value="ECO:0007669"/>
    <property type="project" value="TreeGrafter"/>
</dbReference>
<evidence type="ECO:0000259" key="3">
    <source>
        <dbReference type="SMART" id="SM00485"/>
    </source>
</evidence>
<dbReference type="EC" id="3.1.-.-" evidence="1"/>
<keyword evidence="1" id="KW-0238">DNA-binding</keyword>
<dbReference type="EMBL" id="FN654497">
    <property type="protein sequence ID" value="CBY34317.1"/>
    <property type="molecule type" value="Genomic_DNA"/>
</dbReference>
<accession>E4YFP3</accession>
<protein>
    <recommendedName>
        <fullName evidence="1">Exonuclease 1</fullName>
        <ecNumber evidence="1">3.1.-.-</ecNumber>
    </recommendedName>
</protein>
<proteinExistence type="inferred from homology"/>
<dbReference type="SUPFAM" id="SSF88723">
    <property type="entry name" value="PIN domain-like"/>
    <property type="match status" value="1"/>
</dbReference>
<evidence type="ECO:0000313" key="4">
    <source>
        <dbReference type="EMBL" id="CBY34317.1"/>
    </source>
</evidence>
<feature type="domain" description="XPG-I" evidence="2">
    <location>
        <begin position="139"/>
        <end position="193"/>
    </location>
</feature>
<dbReference type="GO" id="GO:0006310">
    <property type="term" value="P:DNA recombination"/>
    <property type="evidence" value="ECO:0007669"/>
    <property type="project" value="TreeGrafter"/>
</dbReference>
<name>E4YFP3_OIKDI</name>
<dbReference type="GO" id="GO:0003677">
    <property type="term" value="F:DNA binding"/>
    <property type="evidence" value="ECO:0007669"/>
    <property type="project" value="UniProtKB-UniRule"/>
</dbReference>
<dbReference type="GO" id="GO:0017108">
    <property type="term" value="F:5'-flap endonuclease activity"/>
    <property type="evidence" value="ECO:0007669"/>
    <property type="project" value="TreeGrafter"/>
</dbReference>
<reference evidence="4" key="1">
    <citation type="journal article" date="2010" name="Science">
        <title>Plasticity of animal genome architecture unmasked by rapid evolution of a pelagic tunicate.</title>
        <authorList>
            <person name="Denoeud F."/>
            <person name="Henriet S."/>
            <person name="Mungpakdee S."/>
            <person name="Aury J.M."/>
            <person name="Da Silva C."/>
            <person name="Brinkmann H."/>
            <person name="Mikhaleva J."/>
            <person name="Olsen L.C."/>
            <person name="Jubin C."/>
            <person name="Canestro C."/>
            <person name="Bouquet J.M."/>
            <person name="Danks G."/>
            <person name="Poulain J."/>
            <person name="Campsteijn C."/>
            <person name="Adamski M."/>
            <person name="Cross I."/>
            <person name="Yadetie F."/>
            <person name="Muffato M."/>
            <person name="Louis A."/>
            <person name="Butcher S."/>
            <person name="Tsagkogeorga G."/>
            <person name="Konrad A."/>
            <person name="Singh S."/>
            <person name="Jensen M.F."/>
            <person name="Cong E.H."/>
            <person name="Eikeseth-Otteraa H."/>
            <person name="Noel B."/>
            <person name="Anthouard V."/>
            <person name="Porcel B.M."/>
            <person name="Kachouri-Lafond R."/>
            <person name="Nishino A."/>
            <person name="Ugolini M."/>
            <person name="Chourrout P."/>
            <person name="Nishida H."/>
            <person name="Aasland R."/>
            <person name="Huzurbazar S."/>
            <person name="Westhof E."/>
            <person name="Delsuc F."/>
            <person name="Lehrach H."/>
            <person name="Reinhardt R."/>
            <person name="Weissenbach J."/>
            <person name="Roy S.W."/>
            <person name="Artiguenave F."/>
            <person name="Postlethwait J.H."/>
            <person name="Manak J.R."/>
            <person name="Thompson E.M."/>
            <person name="Jaillon O."/>
            <person name="Du Pasquier L."/>
            <person name="Boudinot P."/>
            <person name="Liberles D.A."/>
            <person name="Volff J.N."/>
            <person name="Philippe H."/>
            <person name="Lenhard B."/>
            <person name="Roest Crollius H."/>
            <person name="Wincker P."/>
            <person name="Chourrout D."/>
        </authorList>
    </citation>
    <scope>NUCLEOTIDE SEQUENCE [LARGE SCALE GENOMIC DNA]</scope>
</reference>
<keyword evidence="1" id="KW-0228">DNA excision</keyword>
<sequence length="281" mass="31629">MGISGLYDFITACVSKNKSISAIRGQVVAIDMPCWVHRGAVQDAQNVVMYPEKSSEKINAFCLKRLELLEKHNITPICVFDGEKLPSKKATNDQRRARREENRQRAITALKNGESAWNYFIQAIRISPAITQGVKNMCKEKGYMVITAPYEADAQLAWLSREKRVDAVITGKVLDFQTFASYNLTAICSEISVFLDTSAAEIATKQTGIQKQIGQFDQSMAKIDENIEKQNMSKFCSELNKLETMKNRTEGLSKNLHDLASSINSINQKLPEEKRLPPLKF</sequence>